<dbReference type="InterPro" id="IPR029033">
    <property type="entry name" value="His_PPase_superfam"/>
</dbReference>
<evidence type="ECO:0000256" key="2">
    <source>
        <dbReference type="ARBA" id="ARBA00005375"/>
    </source>
</evidence>
<evidence type="ECO:0000313" key="9">
    <source>
        <dbReference type="EMBL" id="CAH1981618.1"/>
    </source>
</evidence>
<dbReference type="InterPro" id="IPR033379">
    <property type="entry name" value="Acid_Pase_AS"/>
</dbReference>
<organism evidence="9 10">
    <name type="scientific">Acanthoscelides obtectus</name>
    <name type="common">Bean weevil</name>
    <name type="synonym">Bruchus obtectus</name>
    <dbReference type="NCBI Taxonomy" id="200917"/>
    <lineage>
        <taxon>Eukaryota</taxon>
        <taxon>Metazoa</taxon>
        <taxon>Ecdysozoa</taxon>
        <taxon>Arthropoda</taxon>
        <taxon>Hexapoda</taxon>
        <taxon>Insecta</taxon>
        <taxon>Pterygota</taxon>
        <taxon>Neoptera</taxon>
        <taxon>Endopterygota</taxon>
        <taxon>Coleoptera</taxon>
        <taxon>Polyphaga</taxon>
        <taxon>Cucujiformia</taxon>
        <taxon>Chrysomeloidea</taxon>
        <taxon>Chrysomelidae</taxon>
        <taxon>Bruchinae</taxon>
        <taxon>Bruchini</taxon>
        <taxon>Acanthoscelides</taxon>
    </lineage>
</organism>
<accession>A0A9P0KU63</accession>
<protein>
    <recommendedName>
        <fullName evidence="3">acid phosphatase</fullName>
        <ecNumber evidence="3">3.1.3.2</ecNumber>
    </recommendedName>
</protein>
<dbReference type="SUPFAM" id="SSF53254">
    <property type="entry name" value="Phosphoglycerate mutase-like"/>
    <property type="match status" value="1"/>
</dbReference>
<dbReference type="AlphaFoldDB" id="A0A9P0KU63"/>
<evidence type="ECO:0000256" key="5">
    <source>
        <dbReference type="ARBA" id="ARBA00022801"/>
    </source>
</evidence>
<dbReference type="CDD" id="cd07061">
    <property type="entry name" value="HP_HAP_like"/>
    <property type="match status" value="1"/>
</dbReference>
<evidence type="ECO:0000256" key="7">
    <source>
        <dbReference type="ARBA" id="ARBA00023180"/>
    </source>
</evidence>
<dbReference type="OrthoDB" id="10257284at2759"/>
<dbReference type="PROSITE" id="PS00616">
    <property type="entry name" value="HIS_ACID_PHOSPHAT_1"/>
    <property type="match status" value="1"/>
</dbReference>
<feature type="signal peptide" evidence="8">
    <location>
        <begin position="1"/>
        <end position="18"/>
    </location>
</feature>
<dbReference type="Pfam" id="PF00328">
    <property type="entry name" value="His_Phos_2"/>
    <property type="match status" value="1"/>
</dbReference>
<evidence type="ECO:0000313" key="10">
    <source>
        <dbReference type="Proteomes" id="UP001152888"/>
    </source>
</evidence>
<evidence type="ECO:0000256" key="3">
    <source>
        <dbReference type="ARBA" id="ARBA00012646"/>
    </source>
</evidence>
<comment type="catalytic activity">
    <reaction evidence="1">
        <text>a phosphate monoester + H2O = an alcohol + phosphate</text>
        <dbReference type="Rhea" id="RHEA:15017"/>
        <dbReference type="ChEBI" id="CHEBI:15377"/>
        <dbReference type="ChEBI" id="CHEBI:30879"/>
        <dbReference type="ChEBI" id="CHEBI:43474"/>
        <dbReference type="ChEBI" id="CHEBI:67140"/>
        <dbReference type="EC" id="3.1.3.2"/>
    </reaction>
</comment>
<dbReference type="PANTHER" id="PTHR11567:SF211">
    <property type="entry name" value="PROSTATIC ACID PHOSPHATASE"/>
    <property type="match status" value="1"/>
</dbReference>
<evidence type="ECO:0000256" key="6">
    <source>
        <dbReference type="ARBA" id="ARBA00023157"/>
    </source>
</evidence>
<dbReference type="EMBL" id="CAKOFQ010006911">
    <property type="protein sequence ID" value="CAH1981618.1"/>
    <property type="molecule type" value="Genomic_DNA"/>
</dbReference>
<keyword evidence="6" id="KW-1015">Disulfide bond</keyword>
<keyword evidence="7" id="KW-0325">Glycoprotein</keyword>
<dbReference type="PANTHER" id="PTHR11567">
    <property type="entry name" value="ACID PHOSPHATASE-RELATED"/>
    <property type="match status" value="1"/>
</dbReference>
<evidence type="ECO:0000256" key="8">
    <source>
        <dbReference type="SAM" id="SignalP"/>
    </source>
</evidence>
<dbReference type="PROSITE" id="PS00778">
    <property type="entry name" value="HIS_ACID_PHOSPHAT_2"/>
    <property type="match status" value="1"/>
</dbReference>
<dbReference type="Gene3D" id="3.40.50.1240">
    <property type="entry name" value="Phosphoglycerate mutase-like"/>
    <property type="match status" value="1"/>
</dbReference>
<dbReference type="EC" id="3.1.3.2" evidence="3"/>
<reference evidence="9" key="1">
    <citation type="submission" date="2022-03" db="EMBL/GenBank/DDBJ databases">
        <authorList>
            <person name="Sayadi A."/>
        </authorList>
    </citation>
    <scope>NUCLEOTIDE SEQUENCE</scope>
</reference>
<proteinExistence type="inferred from homology"/>
<comment type="caution">
    <text evidence="9">The sequence shown here is derived from an EMBL/GenBank/DDBJ whole genome shotgun (WGS) entry which is preliminary data.</text>
</comment>
<dbReference type="InterPro" id="IPR000560">
    <property type="entry name" value="His_Pase_clade-2"/>
</dbReference>
<feature type="chain" id="PRO_5040365558" description="acid phosphatase" evidence="8">
    <location>
        <begin position="19"/>
        <end position="377"/>
    </location>
</feature>
<keyword evidence="5" id="KW-0378">Hydrolase</keyword>
<dbReference type="GO" id="GO:0003993">
    <property type="term" value="F:acid phosphatase activity"/>
    <property type="evidence" value="ECO:0007669"/>
    <property type="project" value="UniProtKB-EC"/>
</dbReference>
<keyword evidence="10" id="KW-1185">Reference proteome</keyword>
<sequence length="377" mass="43499">MYGFIVLVLVFFLNQHHAATTGRNISEEDELITVVTVYRHGDRAPIKPIPTSEYCDPSYWPMGFGHLTKFGIERQYDLGKWLRKRYDFLLSPTYKASEIYVRSTDEDRVLMSAYSNLAGLYPPQGSQVWNDRIFWQPIPVHTIPRNIDDVIVEKRSCPKYDTLLNATIKSDYFSRINDKYADLYETISNWTGIDVSDVEDIKLIRSTLYAIKSYNATYLPEWEKDMNWHLIDNLAGLAYLRYTSTPAMKRLKSGPFFHYLLNHLDLATSTNQASPAPKMLMISAHDTSLSGILNSMGVFDGYPPDFAATVIWELKKRRNGERYINLYFKSEKGLEKLRIIGCEIDCNYGTFKDIMEDVAISIGSWAKECNRLSEKFV</sequence>
<gene>
    <name evidence="9" type="ORF">ACAOBT_LOCUS14579</name>
</gene>
<dbReference type="InterPro" id="IPR050645">
    <property type="entry name" value="Histidine_acid_phosphatase"/>
</dbReference>
<name>A0A9P0KU63_ACAOB</name>
<dbReference type="Proteomes" id="UP001152888">
    <property type="component" value="Unassembled WGS sequence"/>
</dbReference>
<evidence type="ECO:0000256" key="1">
    <source>
        <dbReference type="ARBA" id="ARBA00000032"/>
    </source>
</evidence>
<keyword evidence="4 8" id="KW-0732">Signal</keyword>
<comment type="similarity">
    <text evidence="2">Belongs to the histidine acid phosphatase family.</text>
</comment>
<evidence type="ECO:0000256" key="4">
    <source>
        <dbReference type="ARBA" id="ARBA00022729"/>
    </source>
</evidence>